<dbReference type="KEGG" id="tsin:OXH18_01725"/>
<keyword evidence="1" id="KW-0472">Membrane</keyword>
<dbReference type="GO" id="GO:0043164">
    <property type="term" value="P:Gram-negative-bacterium-type cell wall biogenesis"/>
    <property type="evidence" value="ECO:0007669"/>
    <property type="project" value="TreeGrafter"/>
</dbReference>
<dbReference type="AlphaFoldDB" id="A0A9E8ZG59"/>
<proteinExistence type="predicted"/>
<organism evidence="3 4">
    <name type="scientific">Thermocoleostomius sinensis A174</name>
    <dbReference type="NCBI Taxonomy" id="2016057"/>
    <lineage>
        <taxon>Bacteria</taxon>
        <taxon>Bacillati</taxon>
        <taxon>Cyanobacteriota</taxon>
        <taxon>Cyanophyceae</taxon>
        <taxon>Oculatellales</taxon>
        <taxon>Oculatellaceae</taxon>
        <taxon>Thermocoleostomius</taxon>
    </lineage>
</organism>
<evidence type="ECO:0000313" key="3">
    <source>
        <dbReference type="EMBL" id="WAL60743.1"/>
    </source>
</evidence>
<dbReference type="Pfam" id="PF02698">
    <property type="entry name" value="DUF218"/>
    <property type="match status" value="1"/>
</dbReference>
<dbReference type="PROSITE" id="PS51257">
    <property type="entry name" value="PROKAR_LIPOPROTEIN"/>
    <property type="match status" value="1"/>
</dbReference>
<keyword evidence="1" id="KW-1133">Transmembrane helix</keyword>
<evidence type="ECO:0000256" key="1">
    <source>
        <dbReference type="SAM" id="Phobius"/>
    </source>
</evidence>
<keyword evidence="1" id="KW-0812">Transmembrane</keyword>
<dbReference type="PANTHER" id="PTHR30336">
    <property type="entry name" value="INNER MEMBRANE PROTEIN, PROBABLE PERMEASE"/>
    <property type="match status" value="1"/>
</dbReference>
<dbReference type="GO" id="GO:0005886">
    <property type="term" value="C:plasma membrane"/>
    <property type="evidence" value="ECO:0007669"/>
    <property type="project" value="TreeGrafter"/>
</dbReference>
<evidence type="ECO:0000259" key="2">
    <source>
        <dbReference type="Pfam" id="PF02698"/>
    </source>
</evidence>
<protein>
    <submittedName>
        <fullName evidence="3">YdcF family protein</fullName>
    </submittedName>
</protein>
<dbReference type="InterPro" id="IPR003848">
    <property type="entry name" value="DUF218"/>
</dbReference>
<dbReference type="EMBL" id="CP113797">
    <property type="protein sequence ID" value="WAL60743.1"/>
    <property type="molecule type" value="Genomic_DNA"/>
</dbReference>
<name>A0A9E8ZG59_9CYAN</name>
<keyword evidence="4" id="KW-1185">Reference proteome</keyword>
<sequence>MFLFLSKLLPLFVYPIGLACLLLIGALFTLWKRPRLSAIFILLALLVILIPSNGQVAGRLLYSLESQHIPTADLPTVDAIVVLGGATRPQKEPRPWIDLMEESDRIVHGARLYQQGKAPFLILSGGRIDWEGHNSASESADMAAIAQALGVPSSAILQDPTSLNTYENAVNVKQILQQRNFNRVLLVTSAMHMPRSLAIFQKQGIDAIPAPTDFLVGESELQDSLKTLEGKLLNLLPEAGNLYHFTRALKEYIGIGVYRLRGWL</sequence>
<dbReference type="Proteomes" id="UP001163152">
    <property type="component" value="Chromosome"/>
</dbReference>
<evidence type="ECO:0000313" key="4">
    <source>
        <dbReference type="Proteomes" id="UP001163152"/>
    </source>
</evidence>
<feature type="domain" description="DUF218" evidence="2">
    <location>
        <begin position="78"/>
        <end position="254"/>
    </location>
</feature>
<dbReference type="GO" id="GO:0000270">
    <property type="term" value="P:peptidoglycan metabolic process"/>
    <property type="evidence" value="ECO:0007669"/>
    <property type="project" value="TreeGrafter"/>
</dbReference>
<reference evidence="3" key="1">
    <citation type="submission" date="2022-12" db="EMBL/GenBank/DDBJ databases">
        <title>Polyphasic identification of a Novel Hot-Spring Cyanobacterium Ocullathermofonsia sinensis gen nov. sp. nov. and Genomic Insights on its Adaptations to the Thermal Habitat.</title>
        <authorList>
            <person name="Daroch M."/>
            <person name="Tang J."/>
            <person name="Jiang Y."/>
        </authorList>
    </citation>
    <scope>NUCLEOTIDE SEQUENCE</scope>
    <source>
        <strain evidence="3">PKUAC-SCTA174</strain>
    </source>
</reference>
<feature type="transmembrane region" description="Helical" evidence="1">
    <location>
        <begin position="12"/>
        <end position="31"/>
    </location>
</feature>
<feature type="transmembrane region" description="Helical" evidence="1">
    <location>
        <begin position="38"/>
        <end position="62"/>
    </location>
</feature>
<gene>
    <name evidence="3" type="ORF">OXH18_01725</name>
</gene>
<dbReference type="InterPro" id="IPR051599">
    <property type="entry name" value="Cell_Envelope_Assoc"/>
</dbReference>
<dbReference type="PANTHER" id="PTHR30336:SF4">
    <property type="entry name" value="ENVELOPE BIOGENESIS FACTOR ELYC"/>
    <property type="match status" value="1"/>
</dbReference>
<dbReference type="Gene3D" id="3.40.50.620">
    <property type="entry name" value="HUPs"/>
    <property type="match status" value="1"/>
</dbReference>
<accession>A0A9E8ZG59</accession>
<dbReference type="InterPro" id="IPR014729">
    <property type="entry name" value="Rossmann-like_a/b/a_fold"/>
</dbReference>
<dbReference type="RefSeq" id="WP_268610703.1">
    <property type="nucleotide sequence ID" value="NZ_CP113797.1"/>
</dbReference>
<dbReference type="CDD" id="cd06259">
    <property type="entry name" value="YdcF-like"/>
    <property type="match status" value="1"/>
</dbReference>